<dbReference type="SFLD" id="SFLDS00003">
    <property type="entry name" value="Haloacid_Dehalogenase"/>
    <property type="match status" value="1"/>
</dbReference>
<dbReference type="AlphaFoldDB" id="A0A844GTD1"/>
<dbReference type="InterPro" id="IPR005519">
    <property type="entry name" value="Acid_phosphat_B-like"/>
</dbReference>
<sequence length="308" mass="34764">MKKLFYPLIILSFLSGAVFQGSIALKEQSNITQQQLNEQSLLGINWVQQSGEYRALAYQAFNVAKIAFDSAKSQNIPNPAVIVDLDETVLDNSPYQASLIGTDEGFNSKSWNQWILAEETLAVPGAVEFINYVNAEGGKVFFVSNRGESSTKDTNNNDLEMATMRNMEKLGFKGVNEETLLLKGEFTKDGDTAKQWRMEAVTNGQADGVKYNVVIFMGDNLNDFSEINENSNKIRKEFVDRTETQYGLLSFSSEGFQPAYVALPNPMYGYWENGLYDAKRFGKNSIWDLTPEQKTILRKESLIKWNNR</sequence>
<keyword evidence="1" id="KW-0732">Signal</keyword>
<evidence type="ECO:0000256" key="1">
    <source>
        <dbReference type="ARBA" id="ARBA00022729"/>
    </source>
</evidence>
<gene>
    <name evidence="2" type="ORF">GGC33_01055</name>
</gene>
<evidence type="ECO:0000313" key="3">
    <source>
        <dbReference type="Proteomes" id="UP000437131"/>
    </source>
</evidence>
<keyword evidence="2" id="KW-0449">Lipoprotein</keyword>
<dbReference type="PANTHER" id="PTHR31284">
    <property type="entry name" value="ACID PHOSPHATASE-LIKE PROTEIN"/>
    <property type="match status" value="1"/>
</dbReference>
<evidence type="ECO:0000313" key="2">
    <source>
        <dbReference type="EMBL" id="MTF37525.1"/>
    </source>
</evidence>
<dbReference type="InterPro" id="IPR023214">
    <property type="entry name" value="HAD_sf"/>
</dbReference>
<dbReference type="InterPro" id="IPR006423">
    <property type="entry name" value="Lipo_e_P4"/>
</dbReference>
<proteinExistence type="predicted"/>
<dbReference type="InterPro" id="IPR036412">
    <property type="entry name" value="HAD-like_sf"/>
</dbReference>
<dbReference type="Gene3D" id="3.40.50.1000">
    <property type="entry name" value="HAD superfamily/HAD-like"/>
    <property type="match status" value="1"/>
</dbReference>
<dbReference type="EMBL" id="WMIA01000001">
    <property type="protein sequence ID" value="MTF37525.1"/>
    <property type="molecule type" value="Genomic_DNA"/>
</dbReference>
<dbReference type="GO" id="GO:0009279">
    <property type="term" value="C:cell outer membrane"/>
    <property type="evidence" value="ECO:0007669"/>
    <property type="project" value="InterPro"/>
</dbReference>
<dbReference type="PANTHER" id="PTHR31284:SF10">
    <property type="entry name" value="ACID PHOSPHATASE-LIKE PROTEIN"/>
    <property type="match status" value="1"/>
</dbReference>
<protein>
    <submittedName>
        <fullName evidence="2">5'-nucleotidase, lipoprotein e(P4) family</fullName>
    </submittedName>
</protein>
<dbReference type="Pfam" id="PF03767">
    <property type="entry name" value="Acid_phosphat_B"/>
    <property type="match status" value="1"/>
</dbReference>
<comment type="caution">
    <text evidence="2">The sequence shown here is derived from an EMBL/GenBank/DDBJ whole genome shotgun (WGS) entry which is preliminary data.</text>
</comment>
<dbReference type="Proteomes" id="UP000437131">
    <property type="component" value="Unassembled WGS sequence"/>
</dbReference>
<dbReference type="RefSeq" id="WP_155082446.1">
    <property type="nucleotide sequence ID" value="NZ_WMIA01000001.1"/>
</dbReference>
<dbReference type="SFLD" id="SFLDG01125">
    <property type="entry name" value="C1.1:_Acid_Phosphatase_Like"/>
    <property type="match status" value="1"/>
</dbReference>
<organism evidence="2 3">
    <name type="scientific">Cyanobacterium aponinum 0216</name>
    <dbReference type="NCBI Taxonomy" id="2676140"/>
    <lineage>
        <taxon>Bacteria</taxon>
        <taxon>Bacillati</taxon>
        <taxon>Cyanobacteriota</taxon>
        <taxon>Cyanophyceae</taxon>
        <taxon>Oscillatoriophycideae</taxon>
        <taxon>Chroococcales</taxon>
        <taxon>Geminocystaceae</taxon>
        <taxon>Cyanobacterium</taxon>
    </lineage>
</organism>
<dbReference type="SUPFAM" id="SSF56784">
    <property type="entry name" value="HAD-like"/>
    <property type="match status" value="1"/>
</dbReference>
<reference evidence="2 3" key="1">
    <citation type="submission" date="2019-11" db="EMBL/GenBank/DDBJ databases">
        <title>Isolation of a new High Light Tolerant Cyanobacteria.</title>
        <authorList>
            <person name="Dobson Z."/>
            <person name="Vaughn N."/>
            <person name="Vaughn M."/>
            <person name="Fromme P."/>
            <person name="Mazor Y."/>
        </authorList>
    </citation>
    <scope>NUCLEOTIDE SEQUENCE [LARGE SCALE GENOMIC DNA]</scope>
    <source>
        <strain evidence="2 3">0216</strain>
    </source>
</reference>
<name>A0A844GTD1_9CHRO</name>
<accession>A0A844GTD1</accession>
<dbReference type="PIRSF" id="PIRSF019271">
    <property type="entry name" value="Acid_Ptase_C"/>
    <property type="match status" value="1"/>
</dbReference>